<keyword evidence="11" id="KW-1185">Reference proteome</keyword>
<keyword evidence="4" id="KW-0805">Transcription regulation</keyword>
<evidence type="ECO:0000313" key="11">
    <source>
        <dbReference type="Proteomes" id="UP000696573"/>
    </source>
</evidence>
<dbReference type="Pfam" id="PF00172">
    <property type="entry name" value="Zn_clus"/>
    <property type="match status" value="1"/>
</dbReference>
<keyword evidence="2" id="KW-0479">Metal-binding</keyword>
<organism evidence="10 11">
    <name type="scientific">Clonostachys rhizophaga</name>
    <dbReference type="NCBI Taxonomy" id="160324"/>
    <lineage>
        <taxon>Eukaryota</taxon>
        <taxon>Fungi</taxon>
        <taxon>Dikarya</taxon>
        <taxon>Ascomycota</taxon>
        <taxon>Pezizomycotina</taxon>
        <taxon>Sordariomycetes</taxon>
        <taxon>Hypocreomycetidae</taxon>
        <taxon>Hypocreales</taxon>
        <taxon>Bionectriaceae</taxon>
        <taxon>Clonostachys</taxon>
    </lineage>
</organism>
<keyword evidence="5" id="KW-0238">DNA-binding</keyword>
<dbReference type="OrthoDB" id="5296287at2759"/>
<evidence type="ECO:0000256" key="5">
    <source>
        <dbReference type="ARBA" id="ARBA00023125"/>
    </source>
</evidence>
<dbReference type="AlphaFoldDB" id="A0A9N9VTF3"/>
<evidence type="ECO:0000256" key="1">
    <source>
        <dbReference type="ARBA" id="ARBA00004123"/>
    </source>
</evidence>
<comment type="subcellular location">
    <subcellularLocation>
        <location evidence="1">Nucleus</location>
    </subcellularLocation>
</comment>
<name>A0A9N9VTF3_9HYPO</name>
<dbReference type="InterPro" id="IPR007219">
    <property type="entry name" value="XnlR_reg_dom"/>
</dbReference>
<dbReference type="GO" id="GO:0006351">
    <property type="term" value="P:DNA-templated transcription"/>
    <property type="evidence" value="ECO:0007669"/>
    <property type="project" value="InterPro"/>
</dbReference>
<dbReference type="SMART" id="SM00906">
    <property type="entry name" value="Fungal_trans"/>
    <property type="match status" value="1"/>
</dbReference>
<dbReference type="EMBL" id="CABFNQ020000743">
    <property type="protein sequence ID" value="CAH0031725.1"/>
    <property type="molecule type" value="Genomic_DNA"/>
</dbReference>
<dbReference type="GO" id="GO:0000981">
    <property type="term" value="F:DNA-binding transcription factor activity, RNA polymerase II-specific"/>
    <property type="evidence" value="ECO:0007669"/>
    <property type="project" value="InterPro"/>
</dbReference>
<comment type="caution">
    <text evidence="10">The sequence shown here is derived from an EMBL/GenBank/DDBJ whole genome shotgun (WGS) entry which is preliminary data.</text>
</comment>
<evidence type="ECO:0000259" key="9">
    <source>
        <dbReference type="PROSITE" id="PS50048"/>
    </source>
</evidence>
<evidence type="ECO:0000256" key="3">
    <source>
        <dbReference type="ARBA" id="ARBA00022833"/>
    </source>
</evidence>
<evidence type="ECO:0000256" key="6">
    <source>
        <dbReference type="ARBA" id="ARBA00023163"/>
    </source>
</evidence>
<feature type="region of interest" description="Disordered" evidence="8">
    <location>
        <begin position="66"/>
        <end position="102"/>
    </location>
</feature>
<dbReference type="PROSITE" id="PS50048">
    <property type="entry name" value="ZN2_CY6_FUNGAL_2"/>
    <property type="match status" value="1"/>
</dbReference>
<evidence type="ECO:0000256" key="8">
    <source>
        <dbReference type="SAM" id="MobiDB-lite"/>
    </source>
</evidence>
<dbReference type="GO" id="GO:0045944">
    <property type="term" value="P:positive regulation of transcription by RNA polymerase II"/>
    <property type="evidence" value="ECO:0007669"/>
    <property type="project" value="TreeGrafter"/>
</dbReference>
<protein>
    <recommendedName>
        <fullName evidence="9">Zn(2)-C6 fungal-type domain-containing protein</fullName>
    </recommendedName>
</protein>
<dbReference type="InterPro" id="IPR052202">
    <property type="entry name" value="Yeast_MetPath_Reg"/>
</dbReference>
<accession>A0A9N9VTF3</accession>
<feature type="compositionally biased region" description="Low complexity" evidence="8">
    <location>
        <begin position="90"/>
        <end position="102"/>
    </location>
</feature>
<evidence type="ECO:0000256" key="4">
    <source>
        <dbReference type="ARBA" id="ARBA00023015"/>
    </source>
</evidence>
<dbReference type="CDD" id="cd12148">
    <property type="entry name" value="fungal_TF_MHR"/>
    <property type="match status" value="1"/>
</dbReference>
<keyword evidence="3" id="KW-0862">Zinc</keyword>
<evidence type="ECO:0000313" key="10">
    <source>
        <dbReference type="EMBL" id="CAH0031725.1"/>
    </source>
</evidence>
<dbReference type="PANTHER" id="PTHR47782:SF12">
    <property type="entry name" value="ZN(II)2CYS6 TRANSCRIPTION FACTOR (EUROFUNG)"/>
    <property type="match status" value="1"/>
</dbReference>
<dbReference type="InterPro" id="IPR001138">
    <property type="entry name" value="Zn2Cys6_DnaBD"/>
</dbReference>
<dbReference type="InterPro" id="IPR036864">
    <property type="entry name" value="Zn2-C6_fun-type_DNA-bd_sf"/>
</dbReference>
<keyword evidence="7" id="KW-0539">Nucleus</keyword>
<keyword evidence="6" id="KW-0804">Transcription</keyword>
<dbReference type="GO" id="GO:0008270">
    <property type="term" value="F:zinc ion binding"/>
    <property type="evidence" value="ECO:0007669"/>
    <property type="project" value="InterPro"/>
</dbReference>
<sequence length="693" mass="78033">MPAAESPARVPPACQRCKLRKVRCDRAAPKCSGCSKAVKTCIIVDPVTSIQYSRDEISQLEQREKELRQRASGAPPVQAAAGDRAVVDGPTPSTASPSDSTAFVGDASGHNLLRFILSDSRWRSCEPQLLRQLAERPQVPELAVKPNQQPLVDEALGLLDTYFDRFHRNHTFLMRRDVMETFNRVYHPEVNQSASSQDYFRLFMIFALSAVPRFRTGACEDHPFGYFLAAQGYLGGVPLIGSMDAIQNLLLIARFGMYHHIGTSIWDLSRFCMRQCIEHNMHLPPQWPMSPLDEQYRSRIFWDCYILDRYSSSVLGRPFAISDRDIAIDLPVNASDAAIEEADDKTRLSDLAAPPPTAPTELSVFICVIQLRRITSRIYSDFYNGRGVGSASGDTTPSQNLSSGDVYVRLYKFLNELETWRSQAPVFSHPTSLYQRPEWYDFLLAKDKLLLVRSAMYIAPKRNGQPPLDLLTMSLDCATATIELYDKMAHNNWISWTRTYFQIIFTAGLSVFYWISMRAQRQDGHSGSSIASLESTLRLCCKTLQDFRNQMPDAGRFSIVFEMLTNNFLRHFSSGTGTSTQQLELPPAPIFGRTEPQTTVPELQTSDIPSHDPSFQLNSDHASSLEILHMLSASAPDMGQQHGLDQLQAEHQVWPELTDEFMELLENGLGEYAWGTADSNAFPWTDSQFSFEG</sequence>
<dbReference type="CDD" id="cd00067">
    <property type="entry name" value="GAL4"/>
    <property type="match status" value="1"/>
</dbReference>
<dbReference type="Gene3D" id="4.10.240.10">
    <property type="entry name" value="Zn(2)-C6 fungal-type DNA-binding domain"/>
    <property type="match status" value="1"/>
</dbReference>
<dbReference type="GO" id="GO:0005634">
    <property type="term" value="C:nucleus"/>
    <property type="evidence" value="ECO:0007669"/>
    <property type="project" value="UniProtKB-SubCell"/>
</dbReference>
<evidence type="ECO:0000256" key="7">
    <source>
        <dbReference type="ARBA" id="ARBA00023242"/>
    </source>
</evidence>
<feature type="domain" description="Zn(2)-C6 fungal-type" evidence="9">
    <location>
        <begin position="13"/>
        <end position="43"/>
    </location>
</feature>
<dbReference type="GO" id="GO:0043565">
    <property type="term" value="F:sequence-specific DNA binding"/>
    <property type="evidence" value="ECO:0007669"/>
    <property type="project" value="TreeGrafter"/>
</dbReference>
<dbReference type="Pfam" id="PF04082">
    <property type="entry name" value="Fungal_trans"/>
    <property type="match status" value="1"/>
</dbReference>
<dbReference type="PANTHER" id="PTHR47782">
    <property type="entry name" value="ZN(II)2CYS6 TRANSCRIPTION FACTOR (EUROFUNG)-RELATED"/>
    <property type="match status" value="1"/>
</dbReference>
<dbReference type="SUPFAM" id="SSF57701">
    <property type="entry name" value="Zn2/Cys6 DNA-binding domain"/>
    <property type="match status" value="1"/>
</dbReference>
<reference evidence="10" key="1">
    <citation type="submission" date="2021-10" db="EMBL/GenBank/DDBJ databases">
        <authorList>
            <person name="Piombo E."/>
        </authorList>
    </citation>
    <scope>NUCLEOTIDE SEQUENCE</scope>
</reference>
<dbReference type="SMART" id="SM00066">
    <property type="entry name" value="GAL4"/>
    <property type="match status" value="1"/>
</dbReference>
<evidence type="ECO:0000256" key="2">
    <source>
        <dbReference type="ARBA" id="ARBA00022723"/>
    </source>
</evidence>
<proteinExistence type="predicted"/>
<gene>
    <name evidence="10" type="ORF">CRHIZ90672A_00014452</name>
</gene>
<dbReference type="PROSITE" id="PS00463">
    <property type="entry name" value="ZN2_CY6_FUNGAL_1"/>
    <property type="match status" value="1"/>
</dbReference>
<dbReference type="Proteomes" id="UP000696573">
    <property type="component" value="Unassembled WGS sequence"/>
</dbReference>